<dbReference type="InterPro" id="IPR005161">
    <property type="entry name" value="Ku_N"/>
</dbReference>
<dbReference type="SUPFAM" id="SSF53300">
    <property type="entry name" value="vWA-like"/>
    <property type="match status" value="1"/>
</dbReference>
<dbReference type="CDD" id="cd00788">
    <property type="entry name" value="KU70"/>
    <property type="match status" value="1"/>
</dbReference>
<keyword evidence="8" id="KW-0227">DNA damage</keyword>
<dbReference type="GO" id="GO:0006310">
    <property type="term" value="P:DNA recombination"/>
    <property type="evidence" value="ECO:0007669"/>
    <property type="project" value="UniProtKB-KW"/>
</dbReference>
<evidence type="ECO:0000256" key="15">
    <source>
        <dbReference type="ARBA" id="ARBA00023204"/>
    </source>
</evidence>
<dbReference type="GO" id="GO:0003684">
    <property type="term" value="F:damaged DNA binding"/>
    <property type="evidence" value="ECO:0007669"/>
    <property type="project" value="InterPro"/>
</dbReference>
<dbReference type="InterPro" id="IPR005160">
    <property type="entry name" value="Ku_C"/>
</dbReference>
<gene>
    <name evidence="23" type="ORF">K402DRAFT_453138</name>
</gene>
<dbReference type="GO" id="GO:0000781">
    <property type="term" value="C:chromosome, telomeric region"/>
    <property type="evidence" value="ECO:0007669"/>
    <property type="project" value="UniProtKB-SubCell"/>
</dbReference>
<keyword evidence="24" id="KW-1185">Reference proteome</keyword>
<dbReference type="InterPro" id="IPR036361">
    <property type="entry name" value="SAP_dom_sf"/>
</dbReference>
<dbReference type="InterPro" id="IPR036465">
    <property type="entry name" value="vWFA_dom_sf"/>
</dbReference>
<feature type="domain" description="Ku" evidence="22">
    <location>
        <begin position="333"/>
        <end position="479"/>
    </location>
</feature>
<evidence type="ECO:0000313" key="24">
    <source>
        <dbReference type="Proteomes" id="UP000800041"/>
    </source>
</evidence>
<evidence type="ECO:0000256" key="7">
    <source>
        <dbReference type="ARBA" id="ARBA00022741"/>
    </source>
</evidence>
<dbReference type="SUPFAM" id="SSF100939">
    <property type="entry name" value="SPOC domain-like"/>
    <property type="match status" value="1"/>
</dbReference>
<dbReference type="FunFam" id="2.40.290.10:FF:000001">
    <property type="entry name" value="X-ray repair cross complementing 6"/>
    <property type="match status" value="1"/>
</dbReference>
<dbReference type="Gene3D" id="4.10.970.10">
    <property type="entry name" value="Ku70, bridge and pillars"/>
    <property type="match status" value="1"/>
</dbReference>
<evidence type="ECO:0000256" key="4">
    <source>
        <dbReference type="ARBA" id="ARBA00012551"/>
    </source>
</evidence>
<keyword evidence="13" id="KW-0238">DNA-binding</keyword>
<evidence type="ECO:0000256" key="3">
    <source>
        <dbReference type="ARBA" id="ARBA00005240"/>
    </source>
</evidence>
<evidence type="ECO:0000256" key="1">
    <source>
        <dbReference type="ARBA" id="ARBA00004123"/>
    </source>
</evidence>
<dbReference type="GO" id="GO:0000723">
    <property type="term" value="P:telomere maintenance"/>
    <property type="evidence" value="ECO:0007669"/>
    <property type="project" value="InterPro"/>
</dbReference>
<dbReference type="CDD" id="cd01458">
    <property type="entry name" value="vWA_ku"/>
    <property type="match status" value="1"/>
</dbReference>
<dbReference type="SMART" id="SM00559">
    <property type="entry name" value="Ku78"/>
    <property type="match status" value="1"/>
</dbReference>
<dbReference type="EC" id="3.6.4.12" evidence="4"/>
<evidence type="ECO:0000256" key="17">
    <source>
        <dbReference type="ARBA" id="ARBA00024890"/>
    </source>
</evidence>
<keyword evidence="9" id="KW-0378">Hydrolase</keyword>
<evidence type="ECO:0000256" key="9">
    <source>
        <dbReference type="ARBA" id="ARBA00022801"/>
    </source>
</evidence>
<evidence type="ECO:0000256" key="20">
    <source>
        <dbReference type="PIRSR" id="PIRSR003033-1"/>
    </source>
</evidence>
<evidence type="ECO:0000256" key="8">
    <source>
        <dbReference type="ARBA" id="ARBA00022763"/>
    </source>
</evidence>
<evidence type="ECO:0000256" key="12">
    <source>
        <dbReference type="ARBA" id="ARBA00022895"/>
    </source>
</evidence>
<dbReference type="GO" id="GO:0043564">
    <property type="term" value="C:Ku70:Ku80 complex"/>
    <property type="evidence" value="ECO:0007669"/>
    <property type="project" value="InterPro"/>
</dbReference>
<dbReference type="AlphaFoldDB" id="A0A6G1H4F0"/>
<sequence>MASADNPYLHDGDADDEDDEDLDETGYKTVKDAVIFAIEVSKSMLDPENHRPMSKGDGATLAALKCAYRVMQQRIISHPNDMVGILLFGTEQSKFSSGGDAGSNDLAYPHCYLLTDLDVPEARDVKQLRDLVEDPEEASKLLVPSKEPASMANVLFCVNQTFTTKAPNFSSRRVFLVTDNDNPHPNDKNLRSSAIVRAKDLYDLGVIVDLFPILPGSGYFDQSTFYDDIVYSTNPADPEATAPLSSSSNISGRADGISLLESLMSSINSKITPKRALFSLPFEIGPGLRIGVKGYIPIKRQEPAKSCYVWVGGENEKPQIAFGSTTQMAEDTARVVTKEEIRKAFNFGGEQVLFTPEELAAIRNFGDPVIRIMGFKPLSMLPIWANTRAPYFMYPSETDFIGSTRVFSALQQKLLKDNKMGLAWFIPRRNATPTLAALVPGAEKKGESGEQVVPPGIWIHPLPFADDIRQNPETTVVHAPGDLVALMRKVIGQLQLPKGVYDPLNYPNPALQWFYRILQAIALDEDTPETAEDKTTPKYRQIDKRSGDFTKDWGEQLEEDFQVWQKRQGRGGKRSVDVEDGPPKKRAVKVKGETMEDDEMKTHFERNTISKLTVPVLKEWASGHSIPIHGKKADIVEGVQRYFEKK</sequence>
<evidence type="ECO:0000259" key="22">
    <source>
        <dbReference type="SMART" id="SM00559"/>
    </source>
</evidence>
<feature type="compositionally biased region" description="Acidic residues" evidence="21">
    <location>
        <begin position="13"/>
        <end position="23"/>
    </location>
</feature>
<dbReference type="Pfam" id="PF03731">
    <property type="entry name" value="Ku_N"/>
    <property type="match status" value="1"/>
</dbReference>
<evidence type="ECO:0000256" key="10">
    <source>
        <dbReference type="ARBA" id="ARBA00022806"/>
    </source>
</evidence>
<keyword evidence="11" id="KW-0067">ATP-binding</keyword>
<dbReference type="OrthoDB" id="3249161at2759"/>
<dbReference type="InterPro" id="IPR006165">
    <property type="entry name" value="Ku70"/>
</dbReference>
<comment type="subcellular location">
    <subcellularLocation>
        <location evidence="2">Chromosome</location>
        <location evidence="2">Telomere</location>
    </subcellularLocation>
    <subcellularLocation>
        <location evidence="1">Nucleus</location>
    </subcellularLocation>
</comment>
<dbReference type="InterPro" id="IPR006164">
    <property type="entry name" value="DNA_bd_Ku70/Ku80"/>
</dbReference>
<evidence type="ECO:0000256" key="14">
    <source>
        <dbReference type="ARBA" id="ARBA00023172"/>
    </source>
</evidence>
<dbReference type="NCBIfam" id="TIGR00578">
    <property type="entry name" value="ku70"/>
    <property type="match status" value="1"/>
</dbReference>
<dbReference type="GO" id="GO:0003690">
    <property type="term" value="F:double-stranded DNA binding"/>
    <property type="evidence" value="ECO:0007669"/>
    <property type="project" value="TreeGrafter"/>
</dbReference>
<name>A0A6G1H4F0_9PEZI</name>
<keyword evidence="15" id="KW-0234">DNA repair</keyword>
<keyword evidence="10" id="KW-0347">Helicase</keyword>
<feature type="compositionally biased region" description="Basic and acidic residues" evidence="21">
    <location>
        <begin position="574"/>
        <end position="583"/>
    </location>
</feature>
<comment type="catalytic activity">
    <reaction evidence="19">
        <text>ATP + H2O = ADP + phosphate + H(+)</text>
        <dbReference type="Rhea" id="RHEA:13065"/>
        <dbReference type="ChEBI" id="CHEBI:15377"/>
        <dbReference type="ChEBI" id="CHEBI:15378"/>
        <dbReference type="ChEBI" id="CHEBI:30616"/>
        <dbReference type="ChEBI" id="CHEBI:43474"/>
        <dbReference type="ChEBI" id="CHEBI:456216"/>
        <dbReference type="EC" id="3.6.4.12"/>
    </reaction>
</comment>
<feature type="region of interest" description="Disordered" evidence="21">
    <location>
        <begin position="566"/>
        <end position="586"/>
    </location>
</feature>
<keyword evidence="12" id="KW-0779">Telomere</keyword>
<proteinExistence type="inferred from homology"/>
<evidence type="ECO:0000256" key="21">
    <source>
        <dbReference type="SAM" id="MobiDB-lite"/>
    </source>
</evidence>
<dbReference type="Pfam" id="PF03730">
    <property type="entry name" value="Ku_C"/>
    <property type="match status" value="1"/>
</dbReference>
<feature type="region of interest" description="Disordered" evidence="21">
    <location>
        <begin position="1"/>
        <end position="23"/>
    </location>
</feature>
<dbReference type="FunFam" id="3.40.50.410:FF:000071">
    <property type="entry name" value="ATP-dependent DNA helicase II subunit 1"/>
    <property type="match status" value="1"/>
</dbReference>
<keyword evidence="7" id="KW-0547">Nucleotide-binding</keyword>
<keyword evidence="16" id="KW-0539">Nucleus</keyword>
<dbReference type="InterPro" id="IPR027388">
    <property type="entry name" value="Ku70_bridge/pillars_dom_sf"/>
</dbReference>
<reference evidence="23" key="1">
    <citation type="journal article" date="2020" name="Stud. Mycol.">
        <title>101 Dothideomycetes genomes: a test case for predicting lifestyles and emergence of pathogens.</title>
        <authorList>
            <person name="Haridas S."/>
            <person name="Albert R."/>
            <person name="Binder M."/>
            <person name="Bloem J."/>
            <person name="Labutti K."/>
            <person name="Salamov A."/>
            <person name="Andreopoulos B."/>
            <person name="Baker S."/>
            <person name="Barry K."/>
            <person name="Bills G."/>
            <person name="Bluhm B."/>
            <person name="Cannon C."/>
            <person name="Castanera R."/>
            <person name="Culley D."/>
            <person name="Daum C."/>
            <person name="Ezra D."/>
            <person name="Gonzalez J."/>
            <person name="Henrissat B."/>
            <person name="Kuo A."/>
            <person name="Liang C."/>
            <person name="Lipzen A."/>
            <person name="Lutzoni F."/>
            <person name="Magnuson J."/>
            <person name="Mondo S."/>
            <person name="Nolan M."/>
            <person name="Ohm R."/>
            <person name="Pangilinan J."/>
            <person name="Park H.-J."/>
            <person name="Ramirez L."/>
            <person name="Alfaro M."/>
            <person name="Sun H."/>
            <person name="Tritt A."/>
            <person name="Yoshinaga Y."/>
            <person name="Zwiers L.-H."/>
            <person name="Turgeon B."/>
            <person name="Goodwin S."/>
            <person name="Spatafora J."/>
            <person name="Crous P."/>
            <person name="Grigoriev I."/>
        </authorList>
    </citation>
    <scope>NUCLEOTIDE SEQUENCE</scope>
    <source>
        <strain evidence="23">CBS 113979</strain>
    </source>
</reference>
<dbReference type="Pfam" id="PF02735">
    <property type="entry name" value="Ku"/>
    <property type="match status" value="1"/>
</dbReference>
<organism evidence="23 24">
    <name type="scientific">Aulographum hederae CBS 113979</name>
    <dbReference type="NCBI Taxonomy" id="1176131"/>
    <lineage>
        <taxon>Eukaryota</taxon>
        <taxon>Fungi</taxon>
        <taxon>Dikarya</taxon>
        <taxon>Ascomycota</taxon>
        <taxon>Pezizomycotina</taxon>
        <taxon>Dothideomycetes</taxon>
        <taxon>Pleosporomycetidae</taxon>
        <taxon>Aulographales</taxon>
        <taxon>Aulographaceae</taxon>
    </lineage>
</organism>
<evidence type="ECO:0000256" key="19">
    <source>
        <dbReference type="ARBA" id="ARBA00047995"/>
    </source>
</evidence>
<dbReference type="Gene3D" id="3.40.50.410">
    <property type="entry name" value="von Willebrand factor, type A domain"/>
    <property type="match status" value="1"/>
</dbReference>
<keyword evidence="6" id="KW-0158">Chromosome</keyword>
<dbReference type="GO" id="GO:0042162">
    <property type="term" value="F:telomeric DNA binding"/>
    <property type="evidence" value="ECO:0007669"/>
    <property type="project" value="InterPro"/>
</dbReference>
<dbReference type="GO" id="GO:0016787">
    <property type="term" value="F:hydrolase activity"/>
    <property type="evidence" value="ECO:0007669"/>
    <property type="project" value="UniProtKB-KW"/>
</dbReference>
<dbReference type="Gene3D" id="1.10.1600.10">
    <property type="match status" value="1"/>
</dbReference>
<dbReference type="GO" id="GO:0006303">
    <property type="term" value="P:double-strand break repair via nonhomologous end joining"/>
    <property type="evidence" value="ECO:0007669"/>
    <property type="project" value="InterPro"/>
</dbReference>
<evidence type="ECO:0000256" key="11">
    <source>
        <dbReference type="ARBA" id="ARBA00022840"/>
    </source>
</evidence>
<evidence type="ECO:0000256" key="18">
    <source>
        <dbReference type="ARBA" id="ARBA00031811"/>
    </source>
</evidence>
<evidence type="ECO:0000313" key="23">
    <source>
        <dbReference type="EMBL" id="KAF1987932.1"/>
    </source>
</evidence>
<dbReference type="GO" id="GO:0005524">
    <property type="term" value="F:ATP binding"/>
    <property type="evidence" value="ECO:0007669"/>
    <property type="project" value="UniProtKB-KW"/>
</dbReference>
<dbReference type="InterPro" id="IPR047087">
    <property type="entry name" value="KU70_core_dom"/>
</dbReference>
<dbReference type="PANTHER" id="PTHR12604:SF2">
    <property type="entry name" value="X-RAY REPAIR CROSS-COMPLEMENTING PROTEIN 6"/>
    <property type="match status" value="1"/>
</dbReference>
<dbReference type="SUPFAM" id="SSF68906">
    <property type="entry name" value="SAP domain"/>
    <property type="match status" value="1"/>
</dbReference>
<keyword evidence="14" id="KW-0233">DNA recombination</keyword>
<accession>A0A6G1H4F0</accession>
<feature type="active site" description="Schiff-base intermediate with DNA; for 5'-deoxyribose-5-phosphate lyase activity" evidence="20">
    <location>
        <position position="28"/>
    </location>
</feature>
<evidence type="ECO:0000256" key="16">
    <source>
        <dbReference type="ARBA" id="ARBA00023242"/>
    </source>
</evidence>
<evidence type="ECO:0000256" key="13">
    <source>
        <dbReference type="ARBA" id="ARBA00023125"/>
    </source>
</evidence>
<evidence type="ECO:0000256" key="6">
    <source>
        <dbReference type="ARBA" id="ARBA00022454"/>
    </source>
</evidence>
<dbReference type="FunFam" id="4.10.970.10:FF:000003">
    <property type="entry name" value="ATP-dependent DNA helicase II subunit 1"/>
    <property type="match status" value="1"/>
</dbReference>
<dbReference type="InterPro" id="IPR016194">
    <property type="entry name" value="SPOC-like_C_dom_sf"/>
</dbReference>
<dbReference type="PIRSF" id="PIRSF003033">
    <property type="entry name" value="Ku70"/>
    <property type="match status" value="1"/>
</dbReference>
<dbReference type="GO" id="GO:0003678">
    <property type="term" value="F:DNA helicase activity"/>
    <property type="evidence" value="ECO:0007669"/>
    <property type="project" value="UniProtKB-EC"/>
</dbReference>
<dbReference type="PANTHER" id="PTHR12604">
    <property type="entry name" value="KU AUTOANTIGEN DNA HELICASE"/>
    <property type="match status" value="1"/>
</dbReference>
<dbReference type="Gene3D" id="1.10.720.30">
    <property type="entry name" value="SAP domain"/>
    <property type="match status" value="1"/>
</dbReference>
<dbReference type="Proteomes" id="UP000800041">
    <property type="component" value="Unassembled WGS sequence"/>
</dbReference>
<dbReference type="EMBL" id="ML977150">
    <property type="protein sequence ID" value="KAF1987932.1"/>
    <property type="molecule type" value="Genomic_DNA"/>
</dbReference>
<evidence type="ECO:0000256" key="2">
    <source>
        <dbReference type="ARBA" id="ARBA00004574"/>
    </source>
</evidence>
<dbReference type="Gene3D" id="2.40.290.10">
    <property type="match status" value="1"/>
</dbReference>
<evidence type="ECO:0000256" key="5">
    <source>
        <dbReference type="ARBA" id="ARBA00021796"/>
    </source>
</evidence>
<protein>
    <recommendedName>
        <fullName evidence="5">ATP-dependent DNA helicase II subunit 1</fullName>
        <ecNumber evidence="4">3.6.4.12</ecNumber>
    </recommendedName>
    <alternativeName>
        <fullName evidence="18">ATP-dependent DNA helicase II subunit Ku70</fullName>
    </alternativeName>
</protein>
<comment type="function">
    <text evidence="17">Single-stranded DNA-dependent ATP-dependent helicase. Involved in non-homologous end joining (NHEJ) DNA double strand break repair. DNA-binding is sequence-independent but has a high affinity to nicks in double-stranded DNA and to the ends of duplex DNA. Binds to naturally occurring chromosomal ends, and therefore provides chromosomal end protection. Required also for telomere recombination to repair telomeric ends in the absence of telomerase. KU70, of the KU70/KU80 heterodimer, binds to the stem loop of TLC1, the RNA component of telomerase. Involved in telomere maintenance. Interacts with telomeric repeats and subtelomeric sequences thereby controlling telomere length and protecting against subtelomeric rearrangement. Maintains telomeric chromatin, which is involved in silencing the expression of genes located at the telomere. Required for mating-type switching.</text>
</comment>
<comment type="similarity">
    <text evidence="3">Belongs to the ku70 family.</text>
</comment>